<dbReference type="EMBL" id="CP114584">
    <property type="protein sequence ID" value="WBA13853.1"/>
    <property type="molecule type" value="Genomic_DNA"/>
</dbReference>
<evidence type="ECO:0000313" key="2">
    <source>
        <dbReference type="Proteomes" id="UP001164676"/>
    </source>
</evidence>
<keyword evidence="2" id="KW-1185">Reference proteome</keyword>
<dbReference type="RefSeq" id="WP_168174039.1">
    <property type="nucleotide sequence ID" value="NZ_CP114584.1"/>
</dbReference>
<dbReference type="Proteomes" id="UP001164676">
    <property type="component" value="Chromosome"/>
</dbReference>
<accession>A0ABY7LE07</accession>
<proteinExistence type="predicted"/>
<name>A0ABY7LE07_9GAMM</name>
<evidence type="ECO:0000313" key="1">
    <source>
        <dbReference type="EMBL" id="WBA13853.1"/>
    </source>
</evidence>
<protein>
    <submittedName>
        <fullName evidence="1">Uncharacterized protein</fullName>
    </submittedName>
</protein>
<gene>
    <name evidence="1" type="ORF">N7E60_08925</name>
</gene>
<sequence length="50" mass="5305">MNTGVIVSVLGWNGESAYVELSSGSTISIKASHRPKLGDWVVEGELSTEL</sequence>
<organism evidence="1 2">
    <name type="scientific">Salinivibrio proteolyticus</name>
    <dbReference type="NCBI Taxonomy" id="334715"/>
    <lineage>
        <taxon>Bacteria</taxon>
        <taxon>Pseudomonadati</taxon>
        <taxon>Pseudomonadota</taxon>
        <taxon>Gammaproteobacteria</taxon>
        <taxon>Vibrionales</taxon>
        <taxon>Vibrionaceae</taxon>
        <taxon>Salinivibrio</taxon>
    </lineage>
</organism>
<reference evidence="1" key="1">
    <citation type="submission" date="2022-09" db="EMBL/GenBank/DDBJ databases">
        <authorList>
            <person name="Li Z.-J."/>
        </authorList>
    </citation>
    <scope>NUCLEOTIDE SEQUENCE</scope>
    <source>
        <strain evidence="1">TGB10</strain>
    </source>
</reference>